<dbReference type="Proteomes" id="UP000078576">
    <property type="component" value="Unassembled WGS sequence"/>
</dbReference>
<evidence type="ECO:0000313" key="3">
    <source>
        <dbReference type="Proteomes" id="UP000078576"/>
    </source>
</evidence>
<evidence type="ECO:0000313" key="2">
    <source>
        <dbReference type="EMBL" id="KUI60643.1"/>
    </source>
</evidence>
<dbReference type="InterPro" id="IPR038906">
    <property type="entry name" value="TTC36"/>
</dbReference>
<protein>
    <recommendedName>
        <fullName evidence="4">Tetratricopeptide repeat protein 36</fullName>
    </recommendedName>
</protein>
<dbReference type="EMBL" id="KN714755">
    <property type="protein sequence ID" value="KUI60643.1"/>
    <property type="molecule type" value="Genomic_DNA"/>
</dbReference>
<proteinExistence type="inferred from homology"/>
<comment type="similarity">
    <text evidence="1">Belongs to the TTC36 family.</text>
</comment>
<reference evidence="3" key="1">
    <citation type="submission" date="2014-12" db="EMBL/GenBank/DDBJ databases">
        <title>Genome Sequence of Valsa Canker Pathogens Uncovers a Specific Adaption of Colonization on Woody Bark.</title>
        <authorList>
            <person name="Yin Z."/>
            <person name="Liu H."/>
            <person name="Gao X."/>
            <person name="Li Z."/>
            <person name="Song N."/>
            <person name="Ke X."/>
            <person name="Dai Q."/>
            <person name="Wu Y."/>
            <person name="Sun Y."/>
            <person name="Xu J.-R."/>
            <person name="Kang Z.K."/>
            <person name="Wang L."/>
            <person name="Huang L."/>
        </authorList>
    </citation>
    <scope>NUCLEOTIDE SEQUENCE [LARGE SCALE GENOMIC DNA]</scope>
    <source>
        <strain evidence="3">SXYL134</strain>
    </source>
</reference>
<sequence>MAYLSLSTRDLNVLGKIQDPEYDPSLVVQVDESLPKDPNVTDITEYDRIAAEERTIILAVQQAELQFAGLRPKTEADPLDLYKKCLAGLSTLISANPSYASARNNRAQASRRLFGDGMLVMGVEPSDKPLVARSDPEEMLSAGSRTLSDLDTCISLLTPTGPQPRLSRQAAKTLSSAHTQRAAIYLQTSKMLAKGGVVKVEPERREISWQKIDFEEAASRDFALGGRYGNDIAKGLAVSTNPTAKLCGQMVREAMKKEYGPAFTA</sequence>
<dbReference type="OrthoDB" id="539634at2759"/>
<name>A0A194V9U2_CYTMA</name>
<dbReference type="PANTHER" id="PTHR21405">
    <property type="entry name" value="CDNA SEQUENCE BC021608"/>
    <property type="match status" value="1"/>
</dbReference>
<gene>
    <name evidence="2" type="ORF">VP1G_07814</name>
</gene>
<dbReference type="STRING" id="694573.A0A194V9U2"/>
<evidence type="ECO:0008006" key="4">
    <source>
        <dbReference type="Google" id="ProtNLM"/>
    </source>
</evidence>
<evidence type="ECO:0000256" key="1">
    <source>
        <dbReference type="ARBA" id="ARBA00006995"/>
    </source>
</evidence>
<dbReference type="PANTHER" id="PTHR21405:SF0">
    <property type="entry name" value="TETRATRICOPEPTIDE REPEAT PROTEIN 36"/>
    <property type="match status" value="1"/>
</dbReference>
<accession>A0A194V9U2</accession>
<organism evidence="2 3">
    <name type="scientific">Cytospora mali</name>
    <name type="common">Apple Valsa canker fungus</name>
    <name type="synonym">Valsa mali</name>
    <dbReference type="NCBI Taxonomy" id="578113"/>
    <lineage>
        <taxon>Eukaryota</taxon>
        <taxon>Fungi</taxon>
        <taxon>Dikarya</taxon>
        <taxon>Ascomycota</taxon>
        <taxon>Pezizomycotina</taxon>
        <taxon>Sordariomycetes</taxon>
        <taxon>Sordariomycetidae</taxon>
        <taxon>Diaporthales</taxon>
        <taxon>Cytosporaceae</taxon>
        <taxon>Cytospora</taxon>
    </lineage>
</organism>
<dbReference type="GO" id="GO:0006570">
    <property type="term" value="P:tyrosine metabolic process"/>
    <property type="evidence" value="ECO:0007669"/>
    <property type="project" value="TreeGrafter"/>
</dbReference>
<keyword evidence="3" id="KW-1185">Reference proteome</keyword>
<dbReference type="AlphaFoldDB" id="A0A194V9U2"/>